<dbReference type="Gene3D" id="1.10.287.950">
    <property type="entry name" value="Methyl-accepting chemotaxis protein"/>
    <property type="match status" value="1"/>
</dbReference>
<dbReference type="EMBL" id="JBHSWN010000001">
    <property type="protein sequence ID" value="MFC6789096.1"/>
    <property type="molecule type" value="Genomic_DNA"/>
</dbReference>
<dbReference type="Proteomes" id="UP001596292">
    <property type="component" value="Unassembled WGS sequence"/>
</dbReference>
<dbReference type="RefSeq" id="WP_378975289.1">
    <property type="nucleotide sequence ID" value="NZ_JBHSWN010000001.1"/>
</dbReference>
<name>A0ABW2BG72_9HYPH</name>
<feature type="domain" description="HAMP" evidence="5">
    <location>
        <begin position="12"/>
        <end position="57"/>
    </location>
</feature>
<sequence>MRIEAINRQTNLLALNAKIEAARAGDAGRAFAVVADEVRLLAQSINTLSTTIKEQIGSISAGLRTSHGLLQDIATVDVSDESRTAEQRVQTVMGTLVSQNARFAGVLQQTAETTKSITSDVSGAIVAMQFQDLTKQRLQNGGTVLRALALELAQRADRTLERFPAMADAKPDESWAEAMIAACTLGEIRERLRRQVLAEGANMPAIPTNTVESEFGDIDLF</sequence>
<dbReference type="InterPro" id="IPR003660">
    <property type="entry name" value="HAMP_dom"/>
</dbReference>
<dbReference type="SUPFAM" id="SSF58104">
    <property type="entry name" value="Methyl-accepting chemotaxis protein (MCP) signaling domain"/>
    <property type="match status" value="1"/>
</dbReference>
<proteinExistence type="inferred from homology"/>
<comment type="similarity">
    <text evidence="2">Belongs to the methyl-accepting chemotaxis (MCP) protein family.</text>
</comment>
<dbReference type="InterPro" id="IPR004089">
    <property type="entry name" value="MCPsignal_dom"/>
</dbReference>
<keyword evidence="1 3" id="KW-0807">Transducer</keyword>
<feature type="domain" description="Methyl-accepting transducer" evidence="4">
    <location>
        <begin position="1"/>
        <end position="132"/>
    </location>
</feature>
<dbReference type="PROSITE" id="PS50885">
    <property type="entry name" value="HAMP"/>
    <property type="match status" value="1"/>
</dbReference>
<dbReference type="PRINTS" id="PR00260">
    <property type="entry name" value="CHEMTRNSDUCR"/>
</dbReference>
<evidence type="ECO:0000313" key="7">
    <source>
        <dbReference type="Proteomes" id="UP001596292"/>
    </source>
</evidence>
<evidence type="ECO:0000256" key="1">
    <source>
        <dbReference type="ARBA" id="ARBA00023224"/>
    </source>
</evidence>
<protein>
    <submittedName>
        <fullName evidence="6">Methyl-accepting chemotaxis protein</fullName>
    </submittedName>
</protein>
<keyword evidence="7" id="KW-1185">Reference proteome</keyword>
<evidence type="ECO:0000259" key="4">
    <source>
        <dbReference type="PROSITE" id="PS50111"/>
    </source>
</evidence>
<comment type="caution">
    <text evidence="6">The sequence shown here is derived from an EMBL/GenBank/DDBJ whole genome shotgun (WGS) entry which is preliminary data.</text>
</comment>
<dbReference type="InterPro" id="IPR004090">
    <property type="entry name" value="Chemotax_Me-accpt_rcpt"/>
</dbReference>
<evidence type="ECO:0000256" key="2">
    <source>
        <dbReference type="ARBA" id="ARBA00029447"/>
    </source>
</evidence>
<reference evidence="7" key="1">
    <citation type="journal article" date="2019" name="Int. J. Syst. Evol. Microbiol.">
        <title>The Global Catalogue of Microorganisms (GCM) 10K type strain sequencing project: providing services to taxonomists for standard genome sequencing and annotation.</title>
        <authorList>
            <consortium name="The Broad Institute Genomics Platform"/>
            <consortium name="The Broad Institute Genome Sequencing Center for Infectious Disease"/>
            <person name="Wu L."/>
            <person name="Ma J."/>
        </authorList>
    </citation>
    <scope>NUCLEOTIDE SEQUENCE [LARGE SCALE GENOMIC DNA]</scope>
    <source>
        <strain evidence="7">CCUG 48316</strain>
    </source>
</reference>
<dbReference type="PROSITE" id="PS50111">
    <property type="entry name" value="CHEMOTAXIS_TRANSDUC_2"/>
    <property type="match status" value="1"/>
</dbReference>
<organism evidence="6 7">
    <name type="scientific">Methylobacterium komagatae</name>
    <dbReference type="NCBI Taxonomy" id="374425"/>
    <lineage>
        <taxon>Bacteria</taxon>
        <taxon>Pseudomonadati</taxon>
        <taxon>Pseudomonadota</taxon>
        <taxon>Alphaproteobacteria</taxon>
        <taxon>Hyphomicrobiales</taxon>
        <taxon>Methylobacteriaceae</taxon>
        <taxon>Methylobacterium</taxon>
    </lineage>
</organism>
<evidence type="ECO:0000259" key="5">
    <source>
        <dbReference type="PROSITE" id="PS50885"/>
    </source>
</evidence>
<evidence type="ECO:0000313" key="6">
    <source>
        <dbReference type="EMBL" id="MFC6789096.1"/>
    </source>
</evidence>
<dbReference type="Pfam" id="PF00015">
    <property type="entry name" value="MCPsignal"/>
    <property type="match status" value="1"/>
</dbReference>
<gene>
    <name evidence="6" type="ORF">ACFQE0_05300</name>
</gene>
<dbReference type="PANTHER" id="PTHR32089">
    <property type="entry name" value="METHYL-ACCEPTING CHEMOTAXIS PROTEIN MCPB"/>
    <property type="match status" value="1"/>
</dbReference>
<accession>A0ABW2BG72</accession>
<dbReference type="PANTHER" id="PTHR32089:SF112">
    <property type="entry name" value="LYSOZYME-LIKE PROTEIN-RELATED"/>
    <property type="match status" value="1"/>
</dbReference>
<evidence type="ECO:0000256" key="3">
    <source>
        <dbReference type="PROSITE-ProRule" id="PRU00284"/>
    </source>
</evidence>